<reference evidence="6" key="1">
    <citation type="journal article" date="2018" name="Nat. Microbiol.">
        <title>Leveraging single-cell genomics to expand the fungal tree of life.</title>
        <authorList>
            <person name="Ahrendt S.R."/>
            <person name="Quandt C.A."/>
            <person name="Ciobanu D."/>
            <person name="Clum A."/>
            <person name="Salamov A."/>
            <person name="Andreopoulos B."/>
            <person name="Cheng J.F."/>
            <person name="Woyke T."/>
            <person name="Pelin A."/>
            <person name="Henrissat B."/>
            <person name="Reynolds N.K."/>
            <person name="Benny G.L."/>
            <person name="Smith M.E."/>
            <person name="James T.Y."/>
            <person name="Grigoriev I.V."/>
        </authorList>
    </citation>
    <scope>NUCLEOTIDE SEQUENCE [LARGE SCALE GENOMIC DNA]</scope>
    <source>
        <strain evidence="6">Baker2002</strain>
    </source>
</reference>
<dbReference type="GO" id="GO:0031932">
    <property type="term" value="C:TORC2 complex"/>
    <property type="evidence" value="ECO:0007669"/>
    <property type="project" value="InterPro"/>
</dbReference>
<keyword evidence="6" id="KW-1185">Reference proteome</keyword>
<organism evidence="5 6">
    <name type="scientific">Metschnikowia bicuspidata</name>
    <dbReference type="NCBI Taxonomy" id="27322"/>
    <lineage>
        <taxon>Eukaryota</taxon>
        <taxon>Fungi</taxon>
        <taxon>Dikarya</taxon>
        <taxon>Ascomycota</taxon>
        <taxon>Saccharomycotina</taxon>
        <taxon>Pichiomycetes</taxon>
        <taxon>Metschnikowiaceae</taxon>
        <taxon>Metschnikowia</taxon>
    </lineage>
</organism>
<protein>
    <recommendedName>
        <fullName evidence="7">SIN1-domain-containing protein</fullName>
    </recommendedName>
</protein>
<dbReference type="Pfam" id="PF16979">
    <property type="entry name" value="SIN1_PH"/>
    <property type="match status" value="1"/>
</dbReference>
<dbReference type="GO" id="GO:0005737">
    <property type="term" value="C:cytoplasm"/>
    <property type="evidence" value="ECO:0007669"/>
    <property type="project" value="TreeGrafter"/>
</dbReference>
<dbReference type="PANTHER" id="PTHR13335">
    <property type="entry name" value="TARGET OF RAPAMYCIN COMPLEX 2 SUBUNIT MAPKAP1"/>
    <property type="match status" value="1"/>
</dbReference>
<dbReference type="InterPro" id="IPR031313">
    <property type="entry name" value="Sin1_PH_dom"/>
</dbReference>
<dbReference type="EMBL" id="ML004461">
    <property type="protein sequence ID" value="RKP30331.1"/>
    <property type="molecule type" value="Genomic_DNA"/>
</dbReference>
<dbReference type="Gene3D" id="2.30.29.30">
    <property type="entry name" value="Pleckstrin-homology domain (PH domain)/Phosphotyrosine-binding domain (PTB)"/>
    <property type="match status" value="1"/>
</dbReference>
<feature type="compositionally biased region" description="Basic and acidic residues" evidence="2">
    <location>
        <begin position="91"/>
        <end position="107"/>
    </location>
</feature>
<dbReference type="GO" id="GO:0005886">
    <property type="term" value="C:plasma membrane"/>
    <property type="evidence" value="ECO:0007669"/>
    <property type="project" value="TreeGrafter"/>
</dbReference>
<gene>
    <name evidence="5" type="ORF">METBISCDRAFT_27504</name>
</gene>
<evidence type="ECO:0000313" key="6">
    <source>
        <dbReference type="Proteomes" id="UP000268321"/>
    </source>
</evidence>
<dbReference type="InterPro" id="IPR011993">
    <property type="entry name" value="PH-like_dom_sf"/>
</dbReference>
<proteinExistence type="inferred from homology"/>
<evidence type="ECO:0000259" key="3">
    <source>
        <dbReference type="Pfam" id="PF16978"/>
    </source>
</evidence>
<dbReference type="Pfam" id="PF16978">
    <property type="entry name" value="CRIM"/>
    <property type="match status" value="1"/>
</dbReference>
<feature type="domain" description="SIN1-type PH" evidence="4">
    <location>
        <begin position="743"/>
        <end position="880"/>
    </location>
</feature>
<accession>A0A4P9ZDV2</accession>
<name>A0A4P9ZDV2_9ASCO</name>
<dbReference type="InterPro" id="IPR031567">
    <property type="entry name" value="CRIM_dom"/>
</dbReference>
<evidence type="ECO:0000256" key="2">
    <source>
        <dbReference type="SAM" id="MobiDB-lite"/>
    </source>
</evidence>
<dbReference type="GO" id="GO:0005546">
    <property type="term" value="F:phosphatidylinositol-4,5-bisphosphate binding"/>
    <property type="evidence" value="ECO:0007669"/>
    <property type="project" value="TreeGrafter"/>
</dbReference>
<feature type="domain" description="CRIM" evidence="3">
    <location>
        <begin position="360"/>
        <end position="505"/>
    </location>
</feature>
<evidence type="ECO:0000313" key="5">
    <source>
        <dbReference type="EMBL" id="RKP30331.1"/>
    </source>
</evidence>
<evidence type="ECO:0000256" key="1">
    <source>
        <dbReference type="ARBA" id="ARBA00009407"/>
    </source>
</evidence>
<sequence>MAFPLNPTHLRAYLRALTLCNKENDGEVAVHVIRPLELGFLNDDLNRQYFRNFRPVSPPIPYDISETTPELVRLAHKRGVKSRRRTRKARPHDLPVEDETRHVARDSPRKTSYDAFYDDARRDLAGLRVHRRSAPQMTRSLSDASGSGSLVNTIPIEGITPSASVGTSRKENFRLFSRLFSSSPATVDTLQGQELSAANNDDSTRPQPVPRLSDAALQQLVLGLLSTAMSTPRSSRFELDESDDNTIENAGDSRFSSRGYSSQESLLSETVLSCSDLSFSDASIANGSNIMYHYSVPKSQLLANENAYSSLPPVDSVVPKGDAMNQRRHVSMTSSRQKTTREEFEFEKLPSSSLAAKPHQSLLSSMINCRQELINENPLSYFTFVGHGPDMEDAFTKARATIDVFVPPQKSPVLKEVSVVTSSSVFSCIGYFISQIILIEQYAEMKRDQAFVDPNNWRMELIDNEGDLYDSTFGVLDRTRLLSSYNCPRWLAVCQTINPAEIAKNNKQTPLPLEFKQNLEMYRQRAAQPSSPNEDIYDTGLLSDNSVQVQVGNIPNQKKEYITIFIPSTMQIGGLFDLICKQYQVSPTDYKLMGVDDTHVRKNELSEFSSEVTAQEGREVALDTTSQVGELGIYMFRLVSSSKKVARLILLATDGAGSFFKPGITPDASLFFQTGITPLLGTIKYTTKPGPTEHLGAPETVQTQAATKRRDPAVSQLLLDNHNFDDQFKSKSPDIPSLINTVYFKWKVFRRKPPILNRIEKLLIIDGDYIHIAPADNVKLKKASSEVLDGGSHGESKHHHHYLHHYNYSKYYSDTMMKTSSFHVSQIIKVKHFMKGKNPLQFKITIEKDTELGAKDSVIQKKYDLEAETEAQLKDMLKKIEWARKTYERSAG</sequence>
<dbReference type="Proteomes" id="UP000268321">
    <property type="component" value="Unassembled WGS sequence"/>
</dbReference>
<dbReference type="AlphaFoldDB" id="A0A4P9ZDV2"/>
<comment type="similarity">
    <text evidence="1">Belongs to the SIN1 family.</text>
</comment>
<dbReference type="InterPro" id="IPR008828">
    <property type="entry name" value="Sin1/Avo1"/>
</dbReference>
<dbReference type="OrthoDB" id="241990at2759"/>
<dbReference type="PANTHER" id="PTHR13335:SF1">
    <property type="entry name" value="TARGET OF RAPAMYCIN COMPLEX 2 SUBUNIT MAPKAP1"/>
    <property type="match status" value="1"/>
</dbReference>
<feature type="compositionally biased region" description="Basic residues" evidence="2">
    <location>
        <begin position="76"/>
        <end position="90"/>
    </location>
</feature>
<evidence type="ECO:0000259" key="4">
    <source>
        <dbReference type="Pfam" id="PF16979"/>
    </source>
</evidence>
<feature type="region of interest" description="Disordered" evidence="2">
    <location>
        <begin position="232"/>
        <end position="259"/>
    </location>
</feature>
<dbReference type="GO" id="GO:0038203">
    <property type="term" value="P:TORC2 signaling"/>
    <property type="evidence" value="ECO:0007669"/>
    <property type="project" value="TreeGrafter"/>
</dbReference>
<evidence type="ECO:0008006" key="7">
    <source>
        <dbReference type="Google" id="ProtNLM"/>
    </source>
</evidence>
<feature type="region of interest" description="Disordered" evidence="2">
    <location>
        <begin position="76"/>
        <end position="107"/>
    </location>
</feature>